<evidence type="ECO:0008006" key="3">
    <source>
        <dbReference type="Google" id="ProtNLM"/>
    </source>
</evidence>
<dbReference type="EMBL" id="CP107006">
    <property type="protein sequence ID" value="UYQ93760.1"/>
    <property type="molecule type" value="Genomic_DNA"/>
</dbReference>
<sequence length="201" mass="23039">MLYTAEPGLVIGFHGCDQRVSDAIISGITSLRPSTNDWDWLGHGIYFWQNSYDRAMNYAMHPPPNVQIHQPAVIGAVISLGRCLDLTDKRWIDLTRSSFEILKRTREPRGFSLPANADPGGGRRWGDKVLRRLDCAVIENVHKLLRDAGSQPFDSVRCVFYEGKRLYRGAGFYEKTHVQICIRNPNCIKGYFRPREEVDWK</sequence>
<dbReference type="Proteomes" id="UP001162741">
    <property type="component" value="Chromosome"/>
</dbReference>
<keyword evidence="2" id="KW-1185">Reference proteome</keyword>
<organism evidence="1 2">
    <name type="scientific">Chitinophaga horti</name>
    <dbReference type="NCBI Taxonomy" id="2920382"/>
    <lineage>
        <taxon>Bacteria</taxon>
        <taxon>Pseudomonadati</taxon>
        <taxon>Bacteroidota</taxon>
        <taxon>Chitinophagia</taxon>
        <taxon>Chitinophagales</taxon>
        <taxon>Chitinophagaceae</taxon>
        <taxon>Chitinophaga</taxon>
    </lineage>
</organism>
<proteinExistence type="predicted"/>
<dbReference type="RefSeq" id="WP_244837213.1">
    <property type="nucleotide sequence ID" value="NZ_CP107006.1"/>
</dbReference>
<dbReference type="SUPFAM" id="SSF56399">
    <property type="entry name" value="ADP-ribosylation"/>
    <property type="match status" value="1"/>
</dbReference>
<protein>
    <recommendedName>
        <fullName evidence="3">PARP catalytic domain-containing protein</fullName>
    </recommendedName>
</protein>
<gene>
    <name evidence="1" type="ORF">MKQ68_01450</name>
</gene>
<evidence type="ECO:0000313" key="2">
    <source>
        <dbReference type="Proteomes" id="UP001162741"/>
    </source>
</evidence>
<name>A0ABY6J2M5_9BACT</name>
<evidence type="ECO:0000313" key="1">
    <source>
        <dbReference type="EMBL" id="UYQ93760.1"/>
    </source>
</evidence>
<accession>A0ABY6J2M5</accession>
<reference evidence="1" key="1">
    <citation type="submission" date="2022-10" db="EMBL/GenBank/DDBJ databases">
        <title>Chitinophaga sp. nov., isolated from soil.</title>
        <authorList>
            <person name="Jeon C.O."/>
        </authorList>
    </citation>
    <scope>NUCLEOTIDE SEQUENCE</scope>
    <source>
        <strain evidence="1">R8</strain>
    </source>
</reference>